<feature type="compositionally biased region" description="Low complexity" evidence="1">
    <location>
        <begin position="17"/>
        <end position="27"/>
    </location>
</feature>
<feature type="non-terminal residue" evidence="2">
    <location>
        <position position="1"/>
    </location>
</feature>
<dbReference type="Proteomes" id="UP000478052">
    <property type="component" value="Unassembled WGS sequence"/>
</dbReference>
<proteinExistence type="predicted"/>
<dbReference type="EMBL" id="VUJU01007916">
    <property type="protein sequence ID" value="KAF0738550.1"/>
    <property type="molecule type" value="Genomic_DNA"/>
</dbReference>
<evidence type="ECO:0000313" key="3">
    <source>
        <dbReference type="Proteomes" id="UP000478052"/>
    </source>
</evidence>
<feature type="region of interest" description="Disordered" evidence="1">
    <location>
        <begin position="1"/>
        <end position="27"/>
    </location>
</feature>
<accession>A0A6G0XEP8</accession>
<comment type="caution">
    <text evidence="2">The sequence shown here is derived from an EMBL/GenBank/DDBJ whole genome shotgun (WGS) entry which is preliminary data.</text>
</comment>
<gene>
    <name evidence="2" type="ORF">FWK35_00023091</name>
</gene>
<evidence type="ECO:0000256" key="1">
    <source>
        <dbReference type="SAM" id="MobiDB-lite"/>
    </source>
</evidence>
<sequence length="223" mass="25529">DSDKDVSYEPFKKSLSSDKSISGSDTSPVKKLTPLISSFGIPKNNKLLFNNNNEKLHGDSSISSIDGVEILQHNVTNNDGLMGAIKTLGNKIYFTFFLEHKLESIEKQVAGLRYDHRLLFDILEKIEQKIDIPPRMASIPSENQSLINQSFKISTINTEEKLLTLEGKLINRDQNHEFRSQLIVEITWSMGKDIKHSIKRTSHMHEFVRENRFARERTEKATN</sequence>
<protein>
    <submittedName>
        <fullName evidence="2">DUF4806 domain-containing protein</fullName>
    </submittedName>
</protein>
<feature type="compositionally biased region" description="Basic and acidic residues" evidence="1">
    <location>
        <begin position="1"/>
        <end position="16"/>
    </location>
</feature>
<organism evidence="2 3">
    <name type="scientific">Aphis craccivora</name>
    <name type="common">Cowpea aphid</name>
    <dbReference type="NCBI Taxonomy" id="307492"/>
    <lineage>
        <taxon>Eukaryota</taxon>
        <taxon>Metazoa</taxon>
        <taxon>Ecdysozoa</taxon>
        <taxon>Arthropoda</taxon>
        <taxon>Hexapoda</taxon>
        <taxon>Insecta</taxon>
        <taxon>Pterygota</taxon>
        <taxon>Neoptera</taxon>
        <taxon>Paraneoptera</taxon>
        <taxon>Hemiptera</taxon>
        <taxon>Sternorrhyncha</taxon>
        <taxon>Aphidomorpha</taxon>
        <taxon>Aphidoidea</taxon>
        <taxon>Aphididae</taxon>
        <taxon>Aphidini</taxon>
        <taxon>Aphis</taxon>
        <taxon>Aphis</taxon>
    </lineage>
</organism>
<reference evidence="2 3" key="1">
    <citation type="submission" date="2019-08" db="EMBL/GenBank/DDBJ databases">
        <title>Whole genome of Aphis craccivora.</title>
        <authorList>
            <person name="Voronova N.V."/>
            <person name="Shulinski R.S."/>
            <person name="Bandarenka Y.V."/>
            <person name="Zhorov D.G."/>
            <person name="Warner D."/>
        </authorList>
    </citation>
    <scope>NUCLEOTIDE SEQUENCE [LARGE SCALE GENOMIC DNA]</scope>
    <source>
        <strain evidence="2">180601</strain>
        <tissue evidence="2">Whole Body</tissue>
    </source>
</reference>
<keyword evidence="3" id="KW-1185">Reference proteome</keyword>
<name>A0A6G0XEP8_APHCR</name>
<dbReference type="AlphaFoldDB" id="A0A6G0XEP8"/>
<evidence type="ECO:0000313" key="2">
    <source>
        <dbReference type="EMBL" id="KAF0738550.1"/>
    </source>
</evidence>